<evidence type="ECO:0000259" key="1">
    <source>
        <dbReference type="Pfam" id="PF06742"/>
    </source>
</evidence>
<gene>
    <name evidence="2" type="ORF">COA17_01715</name>
</gene>
<dbReference type="PANTHER" id="PTHR36509:SF2">
    <property type="entry name" value="BLL3101 PROTEIN"/>
    <property type="match status" value="1"/>
</dbReference>
<accession>A0A2A4I1R7</accession>
<dbReference type="InterPro" id="IPR010621">
    <property type="entry name" value="DUF1214"/>
</dbReference>
<dbReference type="InterPro" id="IPR037049">
    <property type="entry name" value="DUF1214_C_sf"/>
</dbReference>
<keyword evidence="3" id="KW-1185">Reference proteome</keyword>
<organism evidence="2 3">
    <name type="scientific">Sphingomonas ginsenosidimutans</name>
    <dbReference type="NCBI Taxonomy" id="862134"/>
    <lineage>
        <taxon>Bacteria</taxon>
        <taxon>Pseudomonadati</taxon>
        <taxon>Pseudomonadota</taxon>
        <taxon>Alphaproteobacteria</taxon>
        <taxon>Sphingomonadales</taxon>
        <taxon>Sphingomonadaceae</taxon>
        <taxon>Sphingomonas</taxon>
    </lineage>
</organism>
<feature type="domain" description="DUF1214" evidence="1">
    <location>
        <begin position="71"/>
        <end position="168"/>
    </location>
</feature>
<name>A0A2A4I1R7_9SPHN</name>
<proteinExistence type="predicted"/>
<protein>
    <recommendedName>
        <fullName evidence="1">DUF1214 domain-containing protein</fullName>
    </recommendedName>
</protein>
<dbReference type="PIRSF" id="PIRSF009471">
    <property type="entry name" value="UCP009471"/>
    <property type="match status" value="1"/>
</dbReference>
<dbReference type="Gene3D" id="2.60.120.600">
    <property type="entry name" value="Domain of unknown function DUF1214, C-terminal domain"/>
    <property type="match status" value="1"/>
</dbReference>
<dbReference type="InterPro" id="IPR012038">
    <property type="entry name" value="UCP009471"/>
</dbReference>
<dbReference type="Proteomes" id="UP000218784">
    <property type="component" value="Unassembled WGS sequence"/>
</dbReference>
<dbReference type="RefSeq" id="WP_096609793.1">
    <property type="nucleotide sequence ID" value="NZ_NWVD01000001.1"/>
</dbReference>
<dbReference type="Pfam" id="PF06742">
    <property type="entry name" value="DUF1214"/>
    <property type="match status" value="1"/>
</dbReference>
<reference evidence="2 3" key="1">
    <citation type="submission" date="2017-09" db="EMBL/GenBank/DDBJ databases">
        <title>Sphingomonas ginsenosidimutans KACC 14949, whole genome shotgun sequence.</title>
        <authorList>
            <person name="Feng G."/>
            <person name="Zhu H."/>
        </authorList>
    </citation>
    <scope>NUCLEOTIDE SEQUENCE [LARGE SCALE GENOMIC DNA]</scope>
    <source>
        <strain evidence="2 3">KACC 14949</strain>
    </source>
</reference>
<comment type="caution">
    <text evidence="2">The sequence shown here is derived from an EMBL/GenBank/DDBJ whole genome shotgun (WGS) entry which is preliminary data.</text>
</comment>
<dbReference type="SUPFAM" id="SSF160935">
    <property type="entry name" value="VPA0735-like"/>
    <property type="match status" value="1"/>
</dbReference>
<evidence type="ECO:0000313" key="2">
    <source>
        <dbReference type="EMBL" id="PCG10203.1"/>
    </source>
</evidence>
<dbReference type="EMBL" id="NWVD01000001">
    <property type="protein sequence ID" value="PCG10203.1"/>
    <property type="molecule type" value="Genomic_DNA"/>
</dbReference>
<evidence type="ECO:0000313" key="3">
    <source>
        <dbReference type="Proteomes" id="UP000218784"/>
    </source>
</evidence>
<sequence length="189" mass="20447">MKPWARYLVCVALGLIVGVLYAAWVVRAGTLGSGTAIGAWRTGTDFGSQDQSARTRAVVALRGLLALPAREARYYTAATDDAGRPLDGRCRYRVTGGTLPARWWSLTLYDRAGYLVGDGPYSVGSAALPEAEQGRWTVLIAPTPQPGHWLPTAKLDRFELTLRTYLPADAGRTSPARDQLPSIRQEACA</sequence>
<dbReference type="PANTHER" id="PTHR36509">
    <property type="entry name" value="BLL3101 PROTEIN"/>
    <property type="match status" value="1"/>
</dbReference>
<dbReference type="AlphaFoldDB" id="A0A2A4I1R7"/>